<dbReference type="InterPro" id="IPR000836">
    <property type="entry name" value="PRTase_dom"/>
</dbReference>
<evidence type="ECO:0000259" key="13">
    <source>
        <dbReference type="Pfam" id="PF00156"/>
    </source>
</evidence>
<evidence type="ECO:0000256" key="3">
    <source>
        <dbReference type="ARBA" id="ARBA00004496"/>
    </source>
</evidence>
<evidence type="ECO:0000256" key="10">
    <source>
        <dbReference type="ARBA" id="ARBA00022679"/>
    </source>
</evidence>
<dbReference type="GO" id="GO:0006168">
    <property type="term" value="P:adenine salvage"/>
    <property type="evidence" value="ECO:0007669"/>
    <property type="project" value="InterPro"/>
</dbReference>
<evidence type="ECO:0000256" key="11">
    <source>
        <dbReference type="ARBA" id="ARBA00022726"/>
    </source>
</evidence>
<dbReference type="GO" id="GO:0006166">
    <property type="term" value="P:purine ribonucleoside salvage"/>
    <property type="evidence" value="ECO:0007669"/>
    <property type="project" value="UniProtKB-KW"/>
</dbReference>
<dbReference type="GO" id="GO:0044209">
    <property type="term" value="P:AMP salvage"/>
    <property type="evidence" value="ECO:0007669"/>
    <property type="project" value="UniProtKB-UniRule"/>
</dbReference>
<protein>
    <recommendedName>
        <fullName evidence="7 12">Adenine phosphoribosyltransferase</fullName>
        <shortName evidence="12">APRT</shortName>
        <ecNumber evidence="7 12">2.4.2.7</ecNumber>
    </recommendedName>
</protein>
<keyword evidence="9 12" id="KW-0328">Glycosyltransferase</keyword>
<evidence type="ECO:0000256" key="9">
    <source>
        <dbReference type="ARBA" id="ARBA00022676"/>
    </source>
</evidence>
<keyword evidence="8 12" id="KW-0963">Cytoplasm</keyword>
<dbReference type="SUPFAM" id="SSF53271">
    <property type="entry name" value="PRTase-like"/>
    <property type="match status" value="1"/>
</dbReference>
<evidence type="ECO:0000256" key="12">
    <source>
        <dbReference type="HAMAP-Rule" id="MF_00004"/>
    </source>
</evidence>
<organism evidence="14 15">
    <name type="scientific">Treponema rectale</name>
    <dbReference type="NCBI Taxonomy" id="744512"/>
    <lineage>
        <taxon>Bacteria</taxon>
        <taxon>Pseudomonadati</taxon>
        <taxon>Spirochaetota</taxon>
        <taxon>Spirochaetia</taxon>
        <taxon>Spirochaetales</taxon>
        <taxon>Treponemataceae</taxon>
        <taxon>Treponema</taxon>
    </lineage>
</organism>
<dbReference type="PANTHER" id="PTHR32315">
    <property type="entry name" value="ADENINE PHOSPHORIBOSYLTRANSFERASE"/>
    <property type="match status" value="1"/>
</dbReference>
<dbReference type="InterPro" id="IPR029057">
    <property type="entry name" value="PRTase-like"/>
</dbReference>
<dbReference type="NCBIfam" id="NF002636">
    <property type="entry name" value="PRK02304.1-5"/>
    <property type="match status" value="1"/>
</dbReference>
<comment type="subunit">
    <text evidence="6 12">Homodimer.</text>
</comment>
<sequence>MDYSKYIGVTPDFPKKGISFKDISPLLRNPEAFRACIKEMAQKAKKFNPTVLCGPESRAFIFGAALAYEMGIGFVMARKAGKLPGVTFKTTYQLEYGTATLEVPAASFKSGDRVLMIDDLMATGGSFAALKSLIESAGGTPVGALCFINLKELHGEKAFNLPFESLIDLSDN</sequence>
<keyword evidence="10 12" id="KW-0808">Transferase</keyword>
<dbReference type="CDD" id="cd06223">
    <property type="entry name" value="PRTases_typeI"/>
    <property type="match status" value="1"/>
</dbReference>
<reference evidence="14 15" key="1">
    <citation type="submission" date="2018-08" db="EMBL/GenBank/DDBJ databases">
        <title>The first complete genome of Treponema rectale (CHPAT), a commensal spirochete of the bovine rectum.</title>
        <authorList>
            <person name="Staton G.J."/>
            <person name="Clegg S.R."/>
            <person name="Carter S.D."/>
            <person name="Radford A.D."/>
            <person name="Darby A."/>
            <person name="Hall N."/>
            <person name="Birtles R.J."/>
            <person name="Evans N.J."/>
        </authorList>
    </citation>
    <scope>NUCLEOTIDE SEQUENCE [LARGE SCALE GENOMIC DNA]</scope>
    <source>
        <strain evidence="14 15">CHPA</strain>
    </source>
</reference>
<comment type="catalytic activity">
    <reaction evidence="1 12">
        <text>AMP + diphosphate = 5-phospho-alpha-D-ribose 1-diphosphate + adenine</text>
        <dbReference type="Rhea" id="RHEA:16609"/>
        <dbReference type="ChEBI" id="CHEBI:16708"/>
        <dbReference type="ChEBI" id="CHEBI:33019"/>
        <dbReference type="ChEBI" id="CHEBI:58017"/>
        <dbReference type="ChEBI" id="CHEBI:456215"/>
        <dbReference type="EC" id="2.4.2.7"/>
    </reaction>
</comment>
<dbReference type="GO" id="GO:0005737">
    <property type="term" value="C:cytoplasm"/>
    <property type="evidence" value="ECO:0007669"/>
    <property type="project" value="UniProtKB-SubCell"/>
</dbReference>
<dbReference type="FunFam" id="3.40.50.2020:FF:000004">
    <property type="entry name" value="Adenine phosphoribosyltransferase"/>
    <property type="match status" value="1"/>
</dbReference>
<dbReference type="PANTHER" id="PTHR32315:SF3">
    <property type="entry name" value="ADENINE PHOSPHORIBOSYLTRANSFERASE"/>
    <property type="match status" value="1"/>
</dbReference>
<evidence type="ECO:0000256" key="5">
    <source>
        <dbReference type="ARBA" id="ARBA00008391"/>
    </source>
</evidence>
<gene>
    <name evidence="12" type="primary">apt</name>
    <name evidence="14" type="ORF">DYE49_04345</name>
</gene>
<evidence type="ECO:0000256" key="7">
    <source>
        <dbReference type="ARBA" id="ARBA00011893"/>
    </source>
</evidence>
<dbReference type="InterPro" id="IPR050054">
    <property type="entry name" value="UPRTase/APRTase"/>
</dbReference>
<evidence type="ECO:0000313" key="14">
    <source>
        <dbReference type="EMBL" id="QOS39734.1"/>
    </source>
</evidence>
<name>A0A7M1XJ84_9SPIR</name>
<dbReference type="KEGG" id="trc:DYE49_04345"/>
<proteinExistence type="inferred from homology"/>
<evidence type="ECO:0000256" key="1">
    <source>
        <dbReference type="ARBA" id="ARBA00000868"/>
    </source>
</evidence>
<dbReference type="EMBL" id="CP031517">
    <property type="protein sequence ID" value="QOS39734.1"/>
    <property type="molecule type" value="Genomic_DNA"/>
</dbReference>
<dbReference type="EC" id="2.4.2.7" evidence="7 12"/>
<comment type="similarity">
    <text evidence="5 12">Belongs to the purine/pyrimidine phosphoribosyltransferase family.</text>
</comment>
<dbReference type="AlphaFoldDB" id="A0A7M1XJ84"/>
<accession>A0A7M1XJ84</accession>
<comment type="function">
    <text evidence="2 12">Catalyzes a salvage reaction resulting in the formation of AMP, that is energically less costly than de novo synthesis.</text>
</comment>
<dbReference type="GO" id="GO:0016208">
    <property type="term" value="F:AMP binding"/>
    <property type="evidence" value="ECO:0007669"/>
    <property type="project" value="TreeGrafter"/>
</dbReference>
<evidence type="ECO:0000256" key="6">
    <source>
        <dbReference type="ARBA" id="ARBA00011738"/>
    </source>
</evidence>
<evidence type="ECO:0000256" key="2">
    <source>
        <dbReference type="ARBA" id="ARBA00003968"/>
    </source>
</evidence>
<dbReference type="HAMAP" id="MF_00004">
    <property type="entry name" value="Aden_phosphoribosyltr"/>
    <property type="match status" value="1"/>
</dbReference>
<feature type="domain" description="Phosphoribosyltransferase" evidence="13">
    <location>
        <begin position="26"/>
        <end position="149"/>
    </location>
</feature>
<dbReference type="Gene3D" id="3.40.50.2020">
    <property type="match status" value="1"/>
</dbReference>
<evidence type="ECO:0000256" key="8">
    <source>
        <dbReference type="ARBA" id="ARBA00022490"/>
    </source>
</evidence>
<dbReference type="InterPro" id="IPR005764">
    <property type="entry name" value="Ade_phspho_trans"/>
</dbReference>
<dbReference type="Pfam" id="PF00156">
    <property type="entry name" value="Pribosyltran"/>
    <property type="match status" value="1"/>
</dbReference>
<dbReference type="GO" id="GO:0003999">
    <property type="term" value="F:adenine phosphoribosyltransferase activity"/>
    <property type="evidence" value="ECO:0007669"/>
    <property type="project" value="UniProtKB-UniRule"/>
</dbReference>
<comment type="subcellular location">
    <subcellularLocation>
        <location evidence="3 12">Cytoplasm</location>
    </subcellularLocation>
</comment>
<evidence type="ECO:0000313" key="15">
    <source>
        <dbReference type="Proteomes" id="UP000593591"/>
    </source>
</evidence>
<dbReference type="UniPathway" id="UPA00588">
    <property type="reaction ID" value="UER00646"/>
</dbReference>
<evidence type="ECO:0000256" key="4">
    <source>
        <dbReference type="ARBA" id="ARBA00004659"/>
    </source>
</evidence>
<dbReference type="Proteomes" id="UP000593591">
    <property type="component" value="Chromosome"/>
</dbReference>
<keyword evidence="11 12" id="KW-0660">Purine salvage</keyword>
<dbReference type="GO" id="GO:0002055">
    <property type="term" value="F:adenine binding"/>
    <property type="evidence" value="ECO:0007669"/>
    <property type="project" value="TreeGrafter"/>
</dbReference>
<comment type="pathway">
    <text evidence="4 12">Purine metabolism; AMP biosynthesis via salvage pathway; AMP from adenine: step 1/1.</text>
</comment>